<name>A0A2W5UWW5_9BACT</name>
<feature type="region of interest" description="Disordered" evidence="2">
    <location>
        <begin position="101"/>
        <end position="129"/>
    </location>
</feature>
<feature type="signal peptide" evidence="3">
    <location>
        <begin position="1"/>
        <end position="25"/>
    </location>
</feature>
<proteinExistence type="predicted"/>
<keyword evidence="3" id="KW-0732">Signal</keyword>
<protein>
    <recommendedName>
        <fullName evidence="6">Tetratricopeptide repeat protein</fullName>
    </recommendedName>
</protein>
<evidence type="ECO:0000313" key="5">
    <source>
        <dbReference type="Proteomes" id="UP000249061"/>
    </source>
</evidence>
<dbReference type="Pfam" id="PF13432">
    <property type="entry name" value="TPR_16"/>
    <property type="match status" value="2"/>
</dbReference>
<feature type="repeat" description="TPR" evidence="1">
    <location>
        <begin position="36"/>
        <end position="69"/>
    </location>
</feature>
<gene>
    <name evidence="4" type="ORF">DI536_26175</name>
</gene>
<dbReference type="AlphaFoldDB" id="A0A2W5UWW5"/>
<feature type="region of interest" description="Disordered" evidence="2">
    <location>
        <begin position="303"/>
        <end position="328"/>
    </location>
</feature>
<dbReference type="InterPro" id="IPR011990">
    <property type="entry name" value="TPR-like_helical_dom_sf"/>
</dbReference>
<keyword evidence="1" id="KW-0802">TPR repeat</keyword>
<comment type="caution">
    <text evidence="4">The sequence shown here is derived from an EMBL/GenBank/DDBJ whole genome shotgun (WGS) entry which is preliminary data.</text>
</comment>
<feature type="chain" id="PRO_5016039211" description="Tetratricopeptide repeat protein" evidence="3">
    <location>
        <begin position="26"/>
        <end position="328"/>
    </location>
</feature>
<evidence type="ECO:0000256" key="2">
    <source>
        <dbReference type="SAM" id="MobiDB-lite"/>
    </source>
</evidence>
<sequence>MWELAMRSELRVLMMSLAIAGVAHAEALVGPGVGNADTLVSEGSKLFNKKQYAKAADNFLKATRANPANAQTYVQLARAEMLAKDLQRACYAYRVYLKSVPDSPDRKKASAESDQCERQVKAARKLPEDPTKGFVDSRAAFFTALDARQLLGAGSAAETLKSLVHGGFLGPELGEMAQKLGTAATAEAEAVHARALSGEKLPPETLRSARPLYQLAADVGATSSEAKGKMAFLDGLAELNDKSWKKAEAHFSEAAKSDPANREYVFYKGLALYQAGDKAHALKVLEADLKDDPRTVVLRASLSVSESPETGANELEKLLFSTRNPPEK</sequence>
<dbReference type="PROSITE" id="PS50005">
    <property type="entry name" value="TPR"/>
    <property type="match status" value="1"/>
</dbReference>
<evidence type="ECO:0008006" key="6">
    <source>
        <dbReference type="Google" id="ProtNLM"/>
    </source>
</evidence>
<organism evidence="4 5">
    <name type="scientific">Archangium gephyra</name>
    <dbReference type="NCBI Taxonomy" id="48"/>
    <lineage>
        <taxon>Bacteria</taxon>
        <taxon>Pseudomonadati</taxon>
        <taxon>Myxococcota</taxon>
        <taxon>Myxococcia</taxon>
        <taxon>Myxococcales</taxon>
        <taxon>Cystobacterineae</taxon>
        <taxon>Archangiaceae</taxon>
        <taxon>Archangium</taxon>
    </lineage>
</organism>
<dbReference type="EMBL" id="QFQP01000028">
    <property type="protein sequence ID" value="PZR07854.1"/>
    <property type="molecule type" value="Genomic_DNA"/>
</dbReference>
<evidence type="ECO:0000313" key="4">
    <source>
        <dbReference type="EMBL" id="PZR07854.1"/>
    </source>
</evidence>
<dbReference type="InterPro" id="IPR019734">
    <property type="entry name" value="TPR_rpt"/>
</dbReference>
<dbReference type="Proteomes" id="UP000249061">
    <property type="component" value="Unassembled WGS sequence"/>
</dbReference>
<evidence type="ECO:0000256" key="1">
    <source>
        <dbReference type="PROSITE-ProRule" id="PRU00339"/>
    </source>
</evidence>
<dbReference type="Gene3D" id="1.25.40.10">
    <property type="entry name" value="Tetratricopeptide repeat domain"/>
    <property type="match status" value="2"/>
</dbReference>
<evidence type="ECO:0000256" key="3">
    <source>
        <dbReference type="SAM" id="SignalP"/>
    </source>
</evidence>
<accession>A0A2W5UWW5</accession>
<dbReference type="SUPFAM" id="SSF48452">
    <property type="entry name" value="TPR-like"/>
    <property type="match status" value="1"/>
</dbReference>
<reference evidence="4 5" key="1">
    <citation type="submission" date="2017-08" db="EMBL/GenBank/DDBJ databases">
        <title>Infants hospitalized years apart are colonized by the same room-sourced microbial strains.</title>
        <authorList>
            <person name="Brooks B."/>
            <person name="Olm M.R."/>
            <person name="Firek B.A."/>
            <person name="Baker R."/>
            <person name="Thomas B.C."/>
            <person name="Morowitz M.J."/>
            <person name="Banfield J.F."/>
        </authorList>
    </citation>
    <scope>NUCLEOTIDE SEQUENCE [LARGE SCALE GENOMIC DNA]</scope>
    <source>
        <strain evidence="4">S2_003_000_R2_14</strain>
    </source>
</reference>
<feature type="compositionally biased region" description="Basic and acidic residues" evidence="2">
    <location>
        <begin position="103"/>
        <end position="129"/>
    </location>
</feature>